<sequence>AINIMGYAVAVAFMVAVISIAQSYNLAAVGMLKSTGTHFMAFIPESQPCCEGQFVDGGPCAEGVYTSIIDTSALKRIKDIPGVRDAAPYLPFKMYHDSYKAFPDTPVEERFENAVVVMNRAIGSLGSA</sequence>
<evidence type="ECO:0000313" key="1">
    <source>
        <dbReference type="EMBL" id="GAI21480.1"/>
    </source>
</evidence>
<comment type="caution">
    <text evidence="1">The sequence shown here is derived from an EMBL/GenBank/DDBJ whole genome shotgun (WGS) entry which is preliminary data.</text>
</comment>
<organism evidence="1">
    <name type="scientific">marine sediment metagenome</name>
    <dbReference type="NCBI Taxonomy" id="412755"/>
    <lineage>
        <taxon>unclassified sequences</taxon>
        <taxon>metagenomes</taxon>
        <taxon>ecological metagenomes</taxon>
    </lineage>
</organism>
<gene>
    <name evidence="1" type="ORF">S06H3_29486</name>
</gene>
<accession>X1N3T0</accession>
<reference evidence="1" key="1">
    <citation type="journal article" date="2014" name="Front. Microbiol.">
        <title>High frequency of phylogenetically diverse reductive dehalogenase-homologous genes in deep subseafloor sedimentary metagenomes.</title>
        <authorList>
            <person name="Kawai M."/>
            <person name="Futagami T."/>
            <person name="Toyoda A."/>
            <person name="Takaki Y."/>
            <person name="Nishi S."/>
            <person name="Hori S."/>
            <person name="Arai W."/>
            <person name="Tsubouchi T."/>
            <person name="Morono Y."/>
            <person name="Uchiyama I."/>
            <person name="Ito T."/>
            <person name="Fujiyama A."/>
            <person name="Inagaki F."/>
            <person name="Takami H."/>
        </authorList>
    </citation>
    <scope>NUCLEOTIDE SEQUENCE</scope>
    <source>
        <strain evidence="1">Expedition CK06-06</strain>
    </source>
</reference>
<dbReference type="AlphaFoldDB" id="X1N3T0"/>
<feature type="non-terminal residue" evidence="1">
    <location>
        <position position="1"/>
    </location>
</feature>
<dbReference type="EMBL" id="BARV01017276">
    <property type="protein sequence ID" value="GAI21480.1"/>
    <property type="molecule type" value="Genomic_DNA"/>
</dbReference>
<proteinExistence type="predicted"/>
<protein>
    <submittedName>
        <fullName evidence="1">Uncharacterized protein</fullName>
    </submittedName>
</protein>
<name>X1N3T0_9ZZZZ</name>